<reference evidence="3" key="1">
    <citation type="submission" date="2023-04" db="EMBL/GenBank/DDBJ databases">
        <title>Chromosome-level genome of Chaenocephalus aceratus.</title>
        <authorList>
            <person name="Park H."/>
        </authorList>
    </citation>
    <scope>NUCLEOTIDE SEQUENCE</scope>
    <source>
        <strain evidence="3">DE</strain>
        <tissue evidence="3">Muscle</tissue>
    </source>
</reference>
<keyword evidence="1" id="KW-0175">Coiled coil</keyword>
<comment type="caution">
    <text evidence="3">The sequence shown here is derived from an EMBL/GenBank/DDBJ whole genome shotgun (WGS) entry which is preliminary data.</text>
</comment>
<accession>A0AAD9CH46</accession>
<keyword evidence="4" id="KW-1185">Reference proteome</keyword>
<evidence type="ECO:0000313" key="4">
    <source>
        <dbReference type="Proteomes" id="UP001228049"/>
    </source>
</evidence>
<organism evidence="3 4">
    <name type="scientific">Dissostichus eleginoides</name>
    <name type="common">Patagonian toothfish</name>
    <name type="synonym">Dissostichus amissus</name>
    <dbReference type="NCBI Taxonomy" id="100907"/>
    <lineage>
        <taxon>Eukaryota</taxon>
        <taxon>Metazoa</taxon>
        <taxon>Chordata</taxon>
        <taxon>Craniata</taxon>
        <taxon>Vertebrata</taxon>
        <taxon>Euteleostomi</taxon>
        <taxon>Actinopterygii</taxon>
        <taxon>Neopterygii</taxon>
        <taxon>Teleostei</taxon>
        <taxon>Neoteleostei</taxon>
        <taxon>Acanthomorphata</taxon>
        <taxon>Eupercaria</taxon>
        <taxon>Perciformes</taxon>
        <taxon>Notothenioidei</taxon>
        <taxon>Nototheniidae</taxon>
        <taxon>Dissostichus</taxon>
    </lineage>
</organism>
<gene>
    <name evidence="3" type="ORF">KUDE01_005226</name>
</gene>
<evidence type="ECO:0000313" key="3">
    <source>
        <dbReference type="EMBL" id="KAK1902262.1"/>
    </source>
</evidence>
<dbReference type="EMBL" id="JASDAP010000006">
    <property type="protein sequence ID" value="KAK1902262.1"/>
    <property type="molecule type" value="Genomic_DNA"/>
</dbReference>
<feature type="region of interest" description="Disordered" evidence="2">
    <location>
        <begin position="1"/>
        <end position="36"/>
    </location>
</feature>
<dbReference type="Gene3D" id="1.20.5.340">
    <property type="match status" value="1"/>
</dbReference>
<sequence>MSQEPKQNIPRTTRNPKKSPTEMEAQGDGQATRANDTKSELASINSLLRGIAADVSSVKMGLEVLQSTVEKLGGRMSEAEARISNLEDVSNSRGASIDSTAAHVKKLQDKVTYLEDAGRRNNVRITGIPENAEKQDLHGFVLSIFAEKLDLEVDMGFELERAHRVRPKKDDGRSRHILVRLLRFSAREAVLRAARNKRRVEWQGNRISFFQDLSQEVLQQHRKFDMVKKQFQERKIPYSMLYPATLKTTVNNQSHIFTSPDAAAGFLGTLD</sequence>
<protein>
    <submittedName>
        <fullName evidence="3">LINE-1 type transposase domain containing protein 1</fullName>
    </submittedName>
</protein>
<feature type="compositionally biased region" description="Polar residues" evidence="2">
    <location>
        <begin position="1"/>
        <end position="13"/>
    </location>
</feature>
<proteinExistence type="predicted"/>
<dbReference type="InterPro" id="IPR004244">
    <property type="entry name" value="Transposase_22"/>
</dbReference>
<dbReference type="AlphaFoldDB" id="A0AAD9CH46"/>
<dbReference type="Proteomes" id="UP001228049">
    <property type="component" value="Unassembled WGS sequence"/>
</dbReference>
<evidence type="ECO:0000256" key="1">
    <source>
        <dbReference type="SAM" id="Coils"/>
    </source>
</evidence>
<dbReference type="PANTHER" id="PTHR11505">
    <property type="entry name" value="L1 TRANSPOSABLE ELEMENT-RELATED"/>
    <property type="match status" value="1"/>
</dbReference>
<evidence type="ECO:0000256" key="2">
    <source>
        <dbReference type="SAM" id="MobiDB-lite"/>
    </source>
</evidence>
<feature type="coiled-coil region" evidence="1">
    <location>
        <begin position="62"/>
        <end position="89"/>
    </location>
</feature>
<name>A0AAD9CH46_DISEL</name>
<dbReference type="Gene3D" id="3.30.70.1820">
    <property type="entry name" value="L1 transposable element, RRM domain"/>
    <property type="match status" value="1"/>
</dbReference>